<feature type="compositionally biased region" description="Polar residues" evidence="1">
    <location>
        <begin position="59"/>
        <end position="70"/>
    </location>
</feature>
<protein>
    <submittedName>
        <fullName evidence="2">Uncharacterized protein</fullName>
    </submittedName>
</protein>
<comment type="caution">
    <text evidence="2">The sequence shown here is derived from an EMBL/GenBank/DDBJ whole genome shotgun (WGS) entry which is preliminary data.</text>
</comment>
<name>A0ABD0U5U9_DENTH</name>
<dbReference type="EMBL" id="JANQDX010000017">
    <property type="protein sequence ID" value="KAL0907799.1"/>
    <property type="molecule type" value="Genomic_DNA"/>
</dbReference>
<dbReference type="AlphaFoldDB" id="A0ABD0U5U9"/>
<gene>
    <name evidence="2" type="ORF">M5K25_022238</name>
</gene>
<evidence type="ECO:0000313" key="2">
    <source>
        <dbReference type="EMBL" id="KAL0907799.1"/>
    </source>
</evidence>
<evidence type="ECO:0000313" key="3">
    <source>
        <dbReference type="Proteomes" id="UP001552299"/>
    </source>
</evidence>
<organism evidence="2 3">
    <name type="scientific">Dendrobium thyrsiflorum</name>
    <name type="common">Pinecone-like raceme dendrobium</name>
    <name type="synonym">Orchid</name>
    <dbReference type="NCBI Taxonomy" id="117978"/>
    <lineage>
        <taxon>Eukaryota</taxon>
        <taxon>Viridiplantae</taxon>
        <taxon>Streptophyta</taxon>
        <taxon>Embryophyta</taxon>
        <taxon>Tracheophyta</taxon>
        <taxon>Spermatophyta</taxon>
        <taxon>Magnoliopsida</taxon>
        <taxon>Liliopsida</taxon>
        <taxon>Asparagales</taxon>
        <taxon>Orchidaceae</taxon>
        <taxon>Epidendroideae</taxon>
        <taxon>Malaxideae</taxon>
        <taxon>Dendrobiinae</taxon>
        <taxon>Dendrobium</taxon>
    </lineage>
</organism>
<accession>A0ABD0U5U9</accession>
<evidence type="ECO:0000256" key="1">
    <source>
        <dbReference type="SAM" id="MobiDB-lite"/>
    </source>
</evidence>
<keyword evidence="3" id="KW-1185">Reference proteome</keyword>
<reference evidence="2 3" key="1">
    <citation type="journal article" date="2024" name="Plant Biotechnol. J.">
        <title>Dendrobium thyrsiflorum genome and its molecular insights into genes involved in important horticultural traits.</title>
        <authorList>
            <person name="Chen B."/>
            <person name="Wang J.Y."/>
            <person name="Zheng P.J."/>
            <person name="Li K.L."/>
            <person name="Liang Y.M."/>
            <person name="Chen X.F."/>
            <person name="Zhang C."/>
            <person name="Zhao X."/>
            <person name="He X."/>
            <person name="Zhang G.Q."/>
            <person name="Liu Z.J."/>
            <person name="Xu Q."/>
        </authorList>
    </citation>
    <scope>NUCLEOTIDE SEQUENCE [LARGE SCALE GENOMIC DNA]</scope>
    <source>
        <strain evidence="2">GZMU011</strain>
    </source>
</reference>
<proteinExistence type="predicted"/>
<feature type="region of interest" description="Disordered" evidence="1">
    <location>
        <begin position="54"/>
        <end position="83"/>
    </location>
</feature>
<sequence length="204" mass="23369">MAGRKVKILEGEIGQLKTDFEEKISDFHNQFATIQENMDGRFVALEDLMKKMFEDKQKPTTSESKVTTGSHGRGGNPNPFRGMENPEVEVLEGDDGMPHIEPLSREEMSMGYDRRGADFVGRREEFHRRGADFEGRRGKYDEGFGFLCFPTGYCCFPAVNNSNFAVGSSIWMMIACKLKYYPRVTCELKYFLSHCPLYYLLHPT</sequence>
<dbReference type="Proteomes" id="UP001552299">
    <property type="component" value="Unassembled WGS sequence"/>
</dbReference>